<evidence type="ECO:0000256" key="1">
    <source>
        <dbReference type="ARBA" id="ARBA00008857"/>
    </source>
</evidence>
<dbReference type="Pfam" id="PF14657">
    <property type="entry name" value="Arm-DNA-bind_4"/>
    <property type="match status" value="1"/>
</dbReference>
<protein>
    <submittedName>
        <fullName evidence="9">Tyrosine-type recombinase/integrase</fullName>
    </submittedName>
</protein>
<keyword evidence="2" id="KW-0229">DNA integration</keyword>
<keyword evidence="3 5" id="KW-0238">DNA-binding</keyword>
<comment type="caution">
    <text evidence="9">The sequence shown here is derived from an EMBL/GenBank/DDBJ whole genome shotgun (WGS) entry which is preliminary data.</text>
</comment>
<evidence type="ECO:0000256" key="4">
    <source>
        <dbReference type="ARBA" id="ARBA00023172"/>
    </source>
</evidence>
<gene>
    <name evidence="9" type="ORF">ACFQVD_30565</name>
</gene>
<dbReference type="Gene3D" id="1.10.150.130">
    <property type="match status" value="1"/>
</dbReference>
<evidence type="ECO:0000259" key="8">
    <source>
        <dbReference type="PROSITE" id="PS51900"/>
    </source>
</evidence>
<keyword evidence="10" id="KW-1185">Reference proteome</keyword>
<evidence type="ECO:0000256" key="3">
    <source>
        <dbReference type="ARBA" id="ARBA00023125"/>
    </source>
</evidence>
<dbReference type="Gene3D" id="1.10.443.10">
    <property type="entry name" value="Intergrase catalytic core"/>
    <property type="match status" value="1"/>
</dbReference>
<dbReference type="PROSITE" id="PS51898">
    <property type="entry name" value="TYR_RECOMBINASE"/>
    <property type="match status" value="1"/>
</dbReference>
<feature type="domain" description="Tyr recombinase" evidence="7">
    <location>
        <begin position="192"/>
        <end position="402"/>
    </location>
</feature>
<dbReference type="InterPro" id="IPR002104">
    <property type="entry name" value="Integrase_catalytic"/>
</dbReference>
<dbReference type="PANTHER" id="PTHR30349:SF64">
    <property type="entry name" value="PROPHAGE INTEGRASE INTD-RELATED"/>
    <property type="match status" value="1"/>
</dbReference>
<keyword evidence="4" id="KW-0233">DNA recombination</keyword>
<evidence type="ECO:0000256" key="6">
    <source>
        <dbReference type="SAM" id="MobiDB-lite"/>
    </source>
</evidence>
<evidence type="ECO:0000256" key="5">
    <source>
        <dbReference type="PROSITE-ProRule" id="PRU01248"/>
    </source>
</evidence>
<dbReference type="PROSITE" id="PS51900">
    <property type="entry name" value="CB"/>
    <property type="match status" value="1"/>
</dbReference>
<evidence type="ECO:0000256" key="2">
    <source>
        <dbReference type="ARBA" id="ARBA00022908"/>
    </source>
</evidence>
<dbReference type="Proteomes" id="UP001596514">
    <property type="component" value="Unassembled WGS sequence"/>
</dbReference>
<dbReference type="EMBL" id="JBHTEE010000001">
    <property type="protein sequence ID" value="MFC7604464.1"/>
    <property type="molecule type" value="Genomic_DNA"/>
</dbReference>
<dbReference type="InterPro" id="IPR010998">
    <property type="entry name" value="Integrase_recombinase_N"/>
</dbReference>
<dbReference type="InterPro" id="IPR050090">
    <property type="entry name" value="Tyrosine_recombinase_XerCD"/>
</dbReference>
<evidence type="ECO:0000259" key="7">
    <source>
        <dbReference type="PROSITE" id="PS51898"/>
    </source>
</evidence>
<dbReference type="PANTHER" id="PTHR30349">
    <property type="entry name" value="PHAGE INTEGRASE-RELATED"/>
    <property type="match status" value="1"/>
</dbReference>
<feature type="region of interest" description="Disordered" evidence="6">
    <location>
        <begin position="1"/>
        <end position="25"/>
    </location>
</feature>
<dbReference type="RefSeq" id="WP_343961244.1">
    <property type="nucleotide sequence ID" value="NZ_BAAAGK010000005.1"/>
</dbReference>
<dbReference type="SUPFAM" id="SSF56349">
    <property type="entry name" value="DNA breaking-rejoining enzymes"/>
    <property type="match status" value="1"/>
</dbReference>
<dbReference type="InterPro" id="IPR013762">
    <property type="entry name" value="Integrase-like_cat_sf"/>
</dbReference>
<dbReference type="Pfam" id="PF00589">
    <property type="entry name" value="Phage_integrase"/>
    <property type="match status" value="1"/>
</dbReference>
<name>A0ABW2T9Q9_9ACTN</name>
<proteinExistence type="inferred from homology"/>
<sequence>MTKSPVGTPDKPNKKSTPKLRDGVMKRGTTWSYVIRAKDPETGESKPKWVGGFATEEAAKAARDEARVNARRGEYVDRNEITVSEYLDDWIEDHAMEIKPGTLEDYRITIRLYIKPHIGRTKLQAVRPSTITKLYRDLLAKGGRGGKPLAVSTVVHTHAILRRAFRDAVEVHEYLSSSPVDKAKRPRGEWREPGMIWTPAQLRTFLTLARSHRLFAFFHLAAYTGARRGELLNLRWPDVDLGGKQITIKGSTGVVDGEHIEGTTKSGRTRVVTIDDGTVAVLQKHKEAQDVEKLRSGESWKGEENGHVFTTGWGGAIYPTTVTALLGKFIKAHNEPEDKNQAPTDRLPYARLHDLRHIHATTLLLANVPVHVVAARLGHADPAITLRVYAHVIRSAETAAADVFAHALRHIADKE</sequence>
<dbReference type="Pfam" id="PF14659">
    <property type="entry name" value="Phage_int_SAM_3"/>
    <property type="match status" value="1"/>
</dbReference>
<comment type="similarity">
    <text evidence="1">Belongs to the 'phage' integrase family.</text>
</comment>
<evidence type="ECO:0000313" key="9">
    <source>
        <dbReference type="EMBL" id="MFC7604464.1"/>
    </source>
</evidence>
<evidence type="ECO:0000313" key="10">
    <source>
        <dbReference type="Proteomes" id="UP001596514"/>
    </source>
</evidence>
<accession>A0ABW2T9Q9</accession>
<dbReference type="InterPro" id="IPR028259">
    <property type="entry name" value="AP2-like_int_N"/>
</dbReference>
<dbReference type="InterPro" id="IPR011010">
    <property type="entry name" value="DNA_brk_join_enz"/>
</dbReference>
<dbReference type="InterPro" id="IPR044068">
    <property type="entry name" value="CB"/>
</dbReference>
<feature type="domain" description="Core-binding (CB)" evidence="8">
    <location>
        <begin position="81"/>
        <end position="169"/>
    </location>
</feature>
<dbReference type="InterPro" id="IPR004107">
    <property type="entry name" value="Integrase_SAM-like_N"/>
</dbReference>
<reference evidence="10" key="1">
    <citation type="journal article" date="2019" name="Int. J. Syst. Evol. Microbiol.">
        <title>The Global Catalogue of Microorganisms (GCM) 10K type strain sequencing project: providing services to taxonomists for standard genome sequencing and annotation.</title>
        <authorList>
            <consortium name="The Broad Institute Genomics Platform"/>
            <consortium name="The Broad Institute Genome Sequencing Center for Infectious Disease"/>
            <person name="Wu L."/>
            <person name="Ma J."/>
        </authorList>
    </citation>
    <scope>NUCLEOTIDE SEQUENCE [LARGE SCALE GENOMIC DNA]</scope>
    <source>
        <strain evidence="10">JCM 10083</strain>
    </source>
</reference>
<dbReference type="CDD" id="cd01189">
    <property type="entry name" value="INT_ICEBs1_C_like"/>
    <property type="match status" value="1"/>
</dbReference>
<organism evidence="9 10">
    <name type="scientific">Streptosporangium amethystogenes subsp. fukuiense</name>
    <dbReference type="NCBI Taxonomy" id="698418"/>
    <lineage>
        <taxon>Bacteria</taxon>
        <taxon>Bacillati</taxon>
        <taxon>Actinomycetota</taxon>
        <taxon>Actinomycetes</taxon>
        <taxon>Streptosporangiales</taxon>
        <taxon>Streptosporangiaceae</taxon>
        <taxon>Streptosporangium</taxon>
    </lineage>
</organism>